<evidence type="ECO:0000313" key="1">
    <source>
        <dbReference type="EMBL" id="GJE01414.1"/>
    </source>
</evidence>
<accession>A0ABQ4SFT2</accession>
<dbReference type="SMART" id="SM00671">
    <property type="entry name" value="SEL1"/>
    <property type="match status" value="6"/>
</dbReference>
<dbReference type="Gene3D" id="1.25.40.10">
    <property type="entry name" value="Tetratricopeptide repeat domain"/>
    <property type="match status" value="1"/>
</dbReference>
<gene>
    <name evidence="1" type="primary">esiB_2</name>
    <name evidence="1" type="ORF">GMJLKIPL_3344</name>
</gene>
<protein>
    <submittedName>
        <fullName evidence="1">Secretory immunoglobulin A-binding protein EsiB</fullName>
    </submittedName>
</protein>
<evidence type="ECO:0000313" key="2">
    <source>
        <dbReference type="Proteomes" id="UP001055153"/>
    </source>
</evidence>
<dbReference type="SUPFAM" id="SSF81901">
    <property type="entry name" value="HCP-like"/>
    <property type="match status" value="1"/>
</dbReference>
<dbReference type="Pfam" id="PF08238">
    <property type="entry name" value="Sel1"/>
    <property type="match status" value="6"/>
</dbReference>
<name>A0ABQ4SFT2_9HYPH</name>
<dbReference type="PANTHER" id="PTHR43628">
    <property type="entry name" value="ACTIVATOR OF C KINASE PROTEIN 1-RELATED"/>
    <property type="match status" value="1"/>
</dbReference>
<dbReference type="PANTHER" id="PTHR43628:SF1">
    <property type="entry name" value="CHITIN SYNTHASE REGULATORY FACTOR 2-RELATED"/>
    <property type="match status" value="1"/>
</dbReference>
<reference evidence="1" key="2">
    <citation type="submission" date="2021-08" db="EMBL/GenBank/DDBJ databases">
        <authorList>
            <person name="Tani A."/>
            <person name="Ola A."/>
            <person name="Ogura Y."/>
            <person name="Katsura K."/>
            <person name="Hayashi T."/>
        </authorList>
    </citation>
    <scope>NUCLEOTIDE SEQUENCE</scope>
    <source>
        <strain evidence="1">DSM 17168</strain>
    </source>
</reference>
<dbReference type="Proteomes" id="UP001055153">
    <property type="component" value="Unassembled WGS sequence"/>
</dbReference>
<keyword evidence="2" id="KW-1185">Reference proteome</keyword>
<proteinExistence type="predicted"/>
<dbReference type="InterPro" id="IPR011990">
    <property type="entry name" value="TPR-like_helical_dom_sf"/>
</dbReference>
<sequence>MRLVNTLVDRVLERIRFAPPPTPPWDPLYARPIAELMRLAEDGDGAAAYVVGDIFDQGYDGLPCDRRRALHWYRLAEETDQPDALNNIGSMYQHGHELPRSLDMARRYYERAAALGCGTAMNNLGRFYLTGQGGVRRDPAAGLAWLRKGAARGDTDAMLGLAHAYGTGTQVRRSPLRFLYWNRRAAACDDGRAVYNLAVQYDDGETVLPDAGRAVRLYERAACLGSASAAYWLARKHLDGRGVAADPRQAYRRFRQAEELGHESAGEWADDLLETHPELRDG</sequence>
<dbReference type="InterPro" id="IPR006597">
    <property type="entry name" value="Sel1-like"/>
</dbReference>
<dbReference type="InterPro" id="IPR052945">
    <property type="entry name" value="Mitotic_Regulator"/>
</dbReference>
<dbReference type="EMBL" id="BPQQ01000037">
    <property type="protein sequence ID" value="GJE01414.1"/>
    <property type="molecule type" value="Genomic_DNA"/>
</dbReference>
<dbReference type="RefSeq" id="WP_238236318.1">
    <property type="nucleotide sequence ID" value="NZ_BPQQ01000037.1"/>
</dbReference>
<organism evidence="1 2">
    <name type="scientific">Methylobacterium isbiliense</name>
    <dbReference type="NCBI Taxonomy" id="315478"/>
    <lineage>
        <taxon>Bacteria</taxon>
        <taxon>Pseudomonadati</taxon>
        <taxon>Pseudomonadota</taxon>
        <taxon>Alphaproteobacteria</taxon>
        <taxon>Hyphomicrobiales</taxon>
        <taxon>Methylobacteriaceae</taxon>
        <taxon>Methylobacterium</taxon>
    </lineage>
</organism>
<reference evidence="1" key="1">
    <citation type="journal article" date="2021" name="Front. Microbiol.">
        <title>Comprehensive Comparative Genomics and Phenotyping of Methylobacterium Species.</title>
        <authorList>
            <person name="Alessa O."/>
            <person name="Ogura Y."/>
            <person name="Fujitani Y."/>
            <person name="Takami H."/>
            <person name="Hayashi T."/>
            <person name="Sahin N."/>
            <person name="Tani A."/>
        </authorList>
    </citation>
    <scope>NUCLEOTIDE SEQUENCE</scope>
    <source>
        <strain evidence="1">DSM 17168</strain>
    </source>
</reference>
<comment type="caution">
    <text evidence="1">The sequence shown here is derived from an EMBL/GenBank/DDBJ whole genome shotgun (WGS) entry which is preliminary data.</text>
</comment>